<dbReference type="Gene3D" id="1.20.5.110">
    <property type="match status" value="1"/>
</dbReference>
<dbReference type="GO" id="GO:0048278">
    <property type="term" value="P:vesicle docking"/>
    <property type="evidence" value="ECO:0007669"/>
    <property type="project" value="TreeGrafter"/>
</dbReference>
<dbReference type="PROSITE" id="PS50192">
    <property type="entry name" value="T_SNARE"/>
    <property type="match status" value="1"/>
</dbReference>
<proteinExistence type="inferred from homology"/>
<keyword evidence="3" id="KW-0812">Transmembrane</keyword>
<feature type="compositionally biased region" description="Basic and acidic residues" evidence="2">
    <location>
        <begin position="206"/>
        <end position="216"/>
    </location>
</feature>
<evidence type="ECO:0000259" key="4">
    <source>
        <dbReference type="PROSITE" id="PS50192"/>
    </source>
</evidence>
<keyword evidence="3" id="KW-0472">Membrane</keyword>
<dbReference type="GeneID" id="40311446"/>
<dbReference type="Gene3D" id="1.20.58.70">
    <property type="match status" value="1"/>
</dbReference>
<feature type="compositionally biased region" description="Low complexity" evidence="2">
    <location>
        <begin position="220"/>
        <end position="233"/>
    </location>
</feature>
<dbReference type="STRING" id="94643.A0A2A9MFW3"/>
<dbReference type="Proteomes" id="UP000224006">
    <property type="component" value="Chromosome VI"/>
</dbReference>
<feature type="transmembrane region" description="Helical" evidence="3">
    <location>
        <begin position="367"/>
        <end position="384"/>
    </location>
</feature>
<keyword evidence="3" id="KW-1133">Transmembrane helix</keyword>
<dbReference type="GO" id="GO:0006906">
    <property type="term" value="P:vesicle fusion"/>
    <property type="evidence" value="ECO:0007669"/>
    <property type="project" value="TreeGrafter"/>
</dbReference>
<evidence type="ECO:0000256" key="1">
    <source>
        <dbReference type="ARBA" id="ARBA00009063"/>
    </source>
</evidence>
<dbReference type="AlphaFoldDB" id="A0A2A9MFW3"/>
<feature type="compositionally biased region" description="Low complexity" evidence="2">
    <location>
        <begin position="191"/>
        <end position="204"/>
    </location>
</feature>
<dbReference type="EMBL" id="NWUJ01000006">
    <property type="protein sequence ID" value="PFH34487.1"/>
    <property type="molecule type" value="Genomic_DNA"/>
</dbReference>
<dbReference type="VEuPathDB" id="ToxoDB:BESB_065190"/>
<dbReference type="SUPFAM" id="SSF58038">
    <property type="entry name" value="SNARE fusion complex"/>
    <property type="match status" value="1"/>
</dbReference>
<dbReference type="GO" id="GO:0006886">
    <property type="term" value="P:intracellular protein transport"/>
    <property type="evidence" value="ECO:0007669"/>
    <property type="project" value="TreeGrafter"/>
</dbReference>
<sequence length="508" mass="54492">MSFQQAPPHVEGLALPYGVPGHPSGASGLSAFENANGRAAPLGGLAGAESPFDRQIRTNIQTIRTNLMAIEENLGNLNRRFVSRRIVESLHDRLRETYDIVLATERLFKAWQAEQQEQAIDALERQRRRFLYEKLSAHFQEEIKKVQAISERVREAAERVADSGASSLPSETGGYTAAGHTDAADFARPATATAVSPAPPAGASRRWREERGERSGLHMTAAAAHASHGGPSTELAKKPGRGNANSSNGVVLDLENVALMGEDERDEFFIGDDEQEMCNELEDVAEHESLLQRTVAEERFQGLQRIHGQVKQANQIFKDLAQLVLQQDTGIESIETQMQSAHNQIKGAASELYKAHQMHRRSRQRRCLLLLLVFAVVSFLFYFYSSLSAVHGPAPAASSDAVMALSQPSSLSATLRAGLESAALEDQEARKGEHGAAAPAQPGAGGGPLPVGGAADSQGIFGTRFSLGHAVDRVVESASMGASGPGVVMPTALGGASVERGFRPQTPN</sequence>
<evidence type="ECO:0000313" key="6">
    <source>
        <dbReference type="Proteomes" id="UP000224006"/>
    </source>
</evidence>
<dbReference type="InterPro" id="IPR010989">
    <property type="entry name" value="SNARE"/>
</dbReference>
<evidence type="ECO:0000256" key="3">
    <source>
        <dbReference type="SAM" id="Phobius"/>
    </source>
</evidence>
<dbReference type="RefSeq" id="XP_029218496.1">
    <property type="nucleotide sequence ID" value="XM_029364913.1"/>
</dbReference>
<dbReference type="CDD" id="cd15840">
    <property type="entry name" value="SNARE_Qa"/>
    <property type="match status" value="1"/>
</dbReference>
<dbReference type="GO" id="GO:0012505">
    <property type="term" value="C:endomembrane system"/>
    <property type="evidence" value="ECO:0007669"/>
    <property type="project" value="TreeGrafter"/>
</dbReference>
<dbReference type="SMART" id="SM00397">
    <property type="entry name" value="t_SNARE"/>
    <property type="match status" value="1"/>
</dbReference>
<dbReference type="SUPFAM" id="SSF47661">
    <property type="entry name" value="t-snare proteins"/>
    <property type="match status" value="1"/>
</dbReference>
<dbReference type="GO" id="GO:0005484">
    <property type="term" value="F:SNAP receptor activity"/>
    <property type="evidence" value="ECO:0007669"/>
    <property type="project" value="TreeGrafter"/>
</dbReference>
<protein>
    <submittedName>
        <fullName evidence="5">SNARE domain-containing protein</fullName>
    </submittedName>
</protein>
<dbReference type="PANTHER" id="PTHR19957">
    <property type="entry name" value="SYNTAXIN"/>
    <property type="match status" value="1"/>
</dbReference>
<comment type="similarity">
    <text evidence="1">Belongs to the syntaxin family.</text>
</comment>
<dbReference type="GO" id="GO:0031201">
    <property type="term" value="C:SNARE complex"/>
    <property type="evidence" value="ECO:0007669"/>
    <property type="project" value="TreeGrafter"/>
</dbReference>
<comment type="caution">
    <text evidence="5">The sequence shown here is derived from an EMBL/GenBank/DDBJ whole genome shotgun (WGS) entry which is preliminary data.</text>
</comment>
<feature type="region of interest" description="Disordered" evidence="2">
    <location>
        <begin position="160"/>
        <end position="179"/>
    </location>
</feature>
<feature type="domain" description="T-SNARE coiled-coil homology" evidence="4">
    <location>
        <begin position="293"/>
        <end position="355"/>
    </location>
</feature>
<dbReference type="InterPro" id="IPR045242">
    <property type="entry name" value="Syntaxin"/>
</dbReference>
<dbReference type="GO" id="GO:0000149">
    <property type="term" value="F:SNARE binding"/>
    <property type="evidence" value="ECO:0007669"/>
    <property type="project" value="TreeGrafter"/>
</dbReference>
<dbReference type="PANTHER" id="PTHR19957:SF38">
    <property type="entry name" value="LD27581P"/>
    <property type="match status" value="1"/>
</dbReference>
<reference evidence="5 6" key="1">
    <citation type="submission" date="2017-09" db="EMBL/GenBank/DDBJ databases">
        <title>Genome sequencing of Besnoitia besnoiti strain Bb-Ger1.</title>
        <authorList>
            <person name="Schares G."/>
            <person name="Venepally P."/>
            <person name="Lorenzi H.A."/>
        </authorList>
    </citation>
    <scope>NUCLEOTIDE SEQUENCE [LARGE SCALE GENOMIC DNA]</scope>
    <source>
        <strain evidence="5 6">Bb-Ger1</strain>
    </source>
</reference>
<dbReference type="OrthoDB" id="75754at2759"/>
<evidence type="ECO:0000256" key="2">
    <source>
        <dbReference type="SAM" id="MobiDB-lite"/>
    </source>
</evidence>
<evidence type="ECO:0000313" key="5">
    <source>
        <dbReference type="EMBL" id="PFH34487.1"/>
    </source>
</evidence>
<gene>
    <name evidence="5" type="ORF">BESB_065190</name>
</gene>
<name>A0A2A9MFW3_BESBE</name>
<accession>A0A2A9MFW3</accession>
<organism evidence="5 6">
    <name type="scientific">Besnoitia besnoiti</name>
    <name type="common">Apicomplexan protozoan</name>
    <dbReference type="NCBI Taxonomy" id="94643"/>
    <lineage>
        <taxon>Eukaryota</taxon>
        <taxon>Sar</taxon>
        <taxon>Alveolata</taxon>
        <taxon>Apicomplexa</taxon>
        <taxon>Conoidasida</taxon>
        <taxon>Coccidia</taxon>
        <taxon>Eucoccidiorida</taxon>
        <taxon>Eimeriorina</taxon>
        <taxon>Sarcocystidae</taxon>
        <taxon>Besnoitia</taxon>
    </lineage>
</organism>
<feature type="region of interest" description="Disordered" evidence="2">
    <location>
        <begin position="424"/>
        <end position="452"/>
    </location>
</feature>
<dbReference type="InterPro" id="IPR000727">
    <property type="entry name" value="T_SNARE_dom"/>
</dbReference>
<keyword evidence="6" id="KW-1185">Reference proteome</keyword>
<feature type="region of interest" description="Disordered" evidence="2">
    <location>
        <begin position="191"/>
        <end position="248"/>
    </location>
</feature>
<dbReference type="KEGG" id="bbes:BESB_065190"/>